<dbReference type="PANTHER" id="PTHR48424:SF3">
    <property type="entry name" value="DYNEIN LIGHT CHAIN-RELATED"/>
    <property type="match status" value="1"/>
</dbReference>
<evidence type="ECO:0000313" key="1">
    <source>
        <dbReference type="Ensembl" id="ENSNMLP00000012305.1"/>
    </source>
</evidence>
<dbReference type="Ensembl" id="ENSNMLT00000013910.1">
    <property type="protein sequence ID" value="ENSNMLP00000012305.1"/>
    <property type="gene ID" value="ENSNMLG00000008373.1"/>
</dbReference>
<proteinExistence type="predicted"/>
<organism evidence="1 2">
    <name type="scientific">Neogobius melanostomus</name>
    <name type="common">round goby</name>
    <dbReference type="NCBI Taxonomy" id="47308"/>
    <lineage>
        <taxon>Eukaryota</taxon>
        <taxon>Metazoa</taxon>
        <taxon>Chordata</taxon>
        <taxon>Craniata</taxon>
        <taxon>Vertebrata</taxon>
        <taxon>Euteleostomi</taxon>
        <taxon>Actinopterygii</taxon>
        <taxon>Neopterygii</taxon>
        <taxon>Teleostei</taxon>
        <taxon>Neoteleostei</taxon>
        <taxon>Acanthomorphata</taxon>
        <taxon>Gobiaria</taxon>
        <taxon>Gobiiformes</taxon>
        <taxon>Gobioidei</taxon>
        <taxon>Gobiidae</taxon>
        <taxon>Benthophilinae</taxon>
        <taxon>Neogobiini</taxon>
        <taxon>Neogobius</taxon>
    </lineage>
</organism>
<evidence type="ECO:0000313" key="2">
    <source>
        <dbReference type="Proteomes" id="UP000694523"/>
    </source>
</evidence>
<dbReference type="AlphaFoldDB" id="A0A8C6SWN0"/>
<dbReference type="PANTHER" id="PTHR48424">
    <property type="entry name" value="DYNEIN LIGHT CHAIN-RELATED"/>
    <property type="match status" value="1"/>
</dbReference>
<name>A0A8C6SWN0_9GOBI</name>
<dbReference type="Proteomes" id="UP000694523">
    <property type="component" value="Unplaced"/>
</dbReference>
<accession>A0A8C6SWN0</accession>
<reference evidence="1" key="2">
    <citation type="submission" date="2025-09" db="UniProtKB">
        <authorList>
            <consortium name="Ensembl"/>
        </authorList>
    </citation>
    <scope>IDENTIFICATION</scope>
</reference>
<protein>
    <submittedName>
        <fullName evidence="1">Uncharacterized protein</fullName>
    </submittedName>
</protein>
<reference evidence="1" key="1">
    <citation type="submission" date="2025-08" db="UniProtKB">
        <authorList>
            <consortium name="Ensembl"/>
        </authorList>
    </citation>
    <scope>IDENTIFICATION</scope>
</reference>
<keyword evidence="2" id="KW-1185">Reference proteome</keyword>
<sequence length="103" mass="11543">MLRLMGYIAAKVPPDNAVPSWVLPYYLLDESSNILLNVVFLQGLSGTLHRVLLHLLRHVGIFDHSLSFRHGCLGIPKQSGKFIIFKADCQVHNDFRSASNLCP</sequence>